<dbReference type="RefSeq" id="WP_343754336.1">
    <property type="nucleotide sequence ID" value="NZ_BAAADM010000060.1"/>
</dbReference>
<dbReference type="EMBL" id="BAAADM010000060">
    <property type="protein sequence ID" value="GAA0448429.1"/>
    <property type="molecule type" value="Genomic_DNA"/>
</dbReference>
<name>A0ABN0ZI13_9BACI</name>
<dbReference type="Pfam" id="PF07070">
    <property type="entry name" value="Spo0M"/>
    <property type="match status" value="1"/>
</dbReference>
<accession>A0ABN0ZI13</accession>
<sequence length="252" mass="28482">MLKKWLASVGIGSAKVDTQLDNDRLVPGEEVSGKIVIEGGSTEQQVDQLNLFLMTEAVREVNDRKVHEDVKLDSFAVGDSFTIGEGESKEIDFSFTLPVHTPPTIGKTSVWFQTGMDVPNAIDPKDKDFINVEPHRNMNTVLEALTNELGFRMRKVEMEYSKRHRYVQEFEFMPGSDFHGDLDELEAMFFMKEDRVELILQVDRRAKGLGGLLSEALDMDEDFVSVSFTDSEINQGVHSVADKLRTTIQQFT</sequence>
<dbReference type="PANTHER" id="PTHR40053:SF1">
    <property type="entry name" value="SPORULATION-CONTROL PROTEIN SPO0M"/>
    <property type="match status" value="1"/>
</dbReference>
<evidence type="ECO:0000313" key="1">
    <source>
        <dbReference type="EMBL" id="GAA0448429.1"/>
    </source>
</evidence>
<keyword evidence="2" id="KW-1185">Reference proteome</keyword>
<comment type="caution">
    <text evidence="1">The sequence shown here is derived from an EMBL/GenBank/DDBJ whole genome shotgun (WGS) entry which is preliminary data.</text>
</comment>
<protein>
    <submittedName>
        <fullName evidence="1">Sporulation protein</fullName>
    </submittedName>
</protein>
<organism evidence="1 2">
    <name type="scientific">Lentibacillus halophilus</name>
    <dbReference type="NCBI Taxonomy" id="295065"/>
    <lineage>
        <taxon>Bacteria</taxon>
        <taxon>Bacillati</taxon>
        <taxon>Bacillota</taxon>
        <taxon>Bacilli</taxon>
        <taxon>Bacillales</taxon>
        <taxon>Bacillaceae</taxon>
        <taxon>Lentibacillus</taxon>
    </lineage>
</organism>
<gene>
    <name evidence="1" type="ORF">GCM10008983_28090</name>
</gene>
<evidence type="ECO:0000313" key="2">
    <source>
        <dbReference type="Proteomes" id="UP001501459"/>
    </source>
</evidence>
<dbReference type="PANTHER" id="PTHR40053">
    <property type="entry name" value="SPORULATION-CONTROL PROTEIN SPO0M"/>
    <property type="match status" value="1"/>
</dbReference>
<reference evidence="1 2" key="1">
    <citation type="journal article" date="2019" name="Int. J. Syst. Evol. Microbiol.">
        <title>The Global Catalogue of Microorganisms (GCM) 10K type strain sequencing project: providing services to taxonomists for standard genome sequencing and annotation.</title>
        <authorList>
            <consortium name="The Broad Institute Genomics Platform"/>
            <consortium name="The Broad Institute Genome Sequencing Center for Infectious Disease"/>
            <person name="Wu L."/>
            <person name="Ma J."/>
        </authorList>
    </citation>
    <scope>NUCLEOTIDE SEQUENCE [LARGE SCALE GENOMIC DNA]</scope>
    <source>
        <strain evidence="1 2">JCM 12149</strain>
    </source>
</reference>
<proteinExistence type="predicted"/>
<dbReference type="Proteomes" id="UP001501459">
    <property type="component" value="Unassembled WGS sequence"/>
</dbReference>
<dbReference type="InterPro" id="IPR009776">
    <property type="entry name" value="Spore_0_M"/>
</dbReference>